<dbReference type="EMBL" id="MU032350">
    <property type="protein sequence ID" value="KAF3762917.1"/>
    <property type="molecule type" value="Genomic_DNA"/>
</dbReference>
<dbReference type="GeneID" id="63842716"/>
<comment type="caution">
    <text evidence="2">The sequence shown here is derived from an EMBL/GenBank/DDBJ whole genome shotgun (WGS) entry which is preliminary data.</text>
</comment>
<dbReference type="AlphaFoldDB" id="A0A9P5CM53"/>
<accession>A0A9P5CM53</accession>
<reference evidence="2" key="1">
    <citation type="journal article" date="2020" name="Phytopathology">
        <title>Genome sequence of the chestnut blight fungus Cryphonectria parasitica EP155: A fundamental resource for an archetypical invasive plant pathogen.</title>
        <authorList>
            <person name="Crouch J.A."/>
            <person name="Dawe A."/>
            <person name="Aerts A."/>
            <person name="Barry K."/>
            <person name="Churchill A.C.L."/>
            <person name="Grimwood J."/>
            <person name="Hillman B."/>
            <person name="Milgroom M.G."/>
            <person name="Pangilinan J."/>
            <person name="Smith M."/>
            <person name="Salamov A."/>
            <person name="Schmutz J."/>
            <person name="Yadav J."/>
            <person name="Grigoriev I.V."/>
            <person name="Nuss D."/>
        </authorList>
    </citation>
    <scope>NUCLEOTIDE SEQUENCE</scope>
    <source>
        <strain evidence="2">EP155</strain>
    </source>
</reference>
<evidence type="ECO:0000313" key="2">
    <source>
        <dbReference type="EMBL" id="KAF3762917.1"/>
    </source>
</evidence>
<gene>
    <name evidence="2" type="ORF">M406DRAFT_72888</name>
</gene>
<proteinExistence type="predicted"/>
<sequence>MRRWSDPATGLEDQDTDDPIQHSLGLLETYLEENPNNGAWKTPLSELSTQFGPSDTSPPYCPLYTRYPAYYRFPTNRRTNPAPQGIIAGHSRSTASAAHALSSNPYAHMSEQAILNILGLREEDVRLNPLTSTLEIVPRAEQVHCGDNSTKGAVDAQAATPDRREKSKLDIEYLMALYHLPPIKRDLLMTIRRKNRTIREISKAIGLSEAEVTMRICLIEGKGGCNYDTAAHFTEEDDRAIIDLYYNQGKDPVQIANDFRVDSGRSAETKEAMYAGEIKRRIDKYLSFTQAEDDMIREAVSKSLTRREVDDLLKLPHPKIRLTLSTFEARRHTLEDLMALAPRKEAPQYICKPRNNELKCVWCLWGPATADPPETTKPGKPRT</sequence>
<name>A0A9P5CM53_CRYP1</name>
<organism evidence="2 3">
    <name type="scientific">Cryphonectria parasitica (strain ATCC 38755 / EP155)</name>
    <dbReference type="NCBI Taxonomy" id="660469"/>
    <lineage>
        <taxon>Eukaryota</taxon>
        <taxon>Fungi</taxon>
        <taxon>Dikarya</taxon>
        <taxon>Ascomycota</taxon>
        <taxon>Pezizomycotina</taxon>
        <taxon>Sordariomycetes</taxon>
        <taxon>Sordariomycetidae</taxon>
        <taxon>Diaporthales</taxon>
        <taxon>Cryphonectriaceae</taxon>
        <taxon>Cryphonectria-Endothia species complex</taxon>
        <taxon>Cryphonectria</taxon>
    </lineage>
</organism>
<evidence type="ECO:0000256" key="1">
    <source>
        <dbReference type="SAM" id="MobiDB-lite"/>
    </source>
</evidence>
<dbReference type="Proteomes" id="UP000803844">
    <property type="component" value="Unassembled WGS sequence"/>
</dbReference>
<evidence type="ECO:0000313" key="3">
    <source>
        <dbReference type="Proteomes" id="UP000803844"/>
    </source>
</evidence>
<feature type="region of interest" description="Disordered" evidence="1">
    <location>
        <begin position="1"/>
        <end position="20"/>
    </location>
</feature>
<keyword evidence="3" id="KW-1185">Reference proteome</keyword>
<protein>
    <submittedName>
        <fullName evidence="2">Uncharacterized protein</fullName>
    </submittedName>
</protein>
<dbReference type="RefSeq" id="XP_040773896.1">
    <property type="nucleotide sequence ID" value="XM_040925587.1"/>
</dbReference>